<evidence type="ECO:0000259" key="2">
    <source>
        <dbReference type="Pfam" id="PF14309"/>
    </source>
</evidence>
<gene>
    <name evidence="3" type="ORF">M5K25_010083</name>
</gene>
<organism evidence="3 4">
    <name type="scientific">Dendrobium thyrsiflorum</name>
    <name type="common">Pinecone-like raceme dendrobium</name>
    <name type="synonym">Orchid</name>
    <dbReference type="NCBI Taxonomy" id="117978"/>
    <lineage>
        <taxon>Eukaryota</taxon>
        <taxon>Viridiplantae</taxon>
        <taxon>Streptophyta</taxon>
        <taxon>Embryophyta</taxon>
        <taxon>Tracheophyta</taxon>
        <taxon>Spermatophyta</taxon>
        <taxon>Magnoliopsida</taxon>
        <taxon>Liliopsida</taxon>
        <taxon>Asparagales</taxon>
        <taxon>Orchidaceae</taxon>
        <taxon>Epidendroideae</taxon>
        <taxon>Malaxideae</taxon>
        <taxon>Dendrobiinae</taxon>
        <taxon>Dendrobium</taxon>
    </lineage>
</organism>
<sequence>MAELLRLDSTRLHGNNSQGCIWGLFHVFDSYQRRENKRMLSYRRLGGRQYGMGTDILISNDEAGSEEDTMTDKGAINIVEDRANNMNMNKSSGKTRILNFIGKKLLKRQKHKEKMPHSSTQLMRTISVHQLESSDYATSGELGQMTSDSEASTIALSLDETNFLAMSEHESLVTNGLHGSVEGKKRALEAWNAAGFDIGSMSRKLDELGNHLLDEHIILKEKLFEARDALLKQKDSDPKGMTVEFSLLSKIFMDTLQLFNTNREALYNVCKGQNSFAANDIQALVSPAKDRASNRSVSLAGLELSGNAAGFPIPSRMQIECDEFINLGSKPESGDLPTKTFGIVPNLEVVPGSNEPRKQGETKTVLSRLRELKQRLKGVIVESKKERHRISMDRILDKVPSGKKLPEDEEDDNSHLKDEPVARGGQGFKFNRVTPGSSIENFSHNGVQRSRSLTESLDRYSQLLDSISVNEVRKAPERSNSMQEGSGLLHGKLTKTHRRMPSNPEFLSSFSFIKDVQSEVYIAFQLSKKLTLEPIDGDLVPTVGGSDNLNKDIVMQPAVEEIVYEQEQPLDSNIVTNAVKANAPDEIVTPIVETSITETKGNERRPRSVNECLQIVPFQFSKILVEKIDLFNEQESQIEDEPNVKPVKTSPISVLDPNIEEPLSPLKLIVMAGSDRQQLQENVEDLLPCPKAWNDVDFNEFNIAKLSKLNFYHEITTTSGDQANSSHAHVDEKDSARFNYVKHILSKSSYEALLCETEDSSIEVDAASPMLCDMPFEEQLIYDLINEVLFEIYEYSTVSSSWLSRFHSKIRSMPTGSYLFEEVWAEIRWHLSSPQGLDAMVDKILARNFTKTDDWMNLYRDAECFGLLLEQLILDDLLDEVILDVDEL</sequence>
<evidence type="ECO:0000313" key="4">
    <source>
        <dbReference type="Proteomes" id="UP001552299"/>
    </source>
</evidence>
<comment type="caution">
    <text evidence="3">The sequence shown here is derived from an EMBL/GenBank/DDBJ whole genome shotgun (WGS) entry which is preliminary data.</text>
</comment>
<dbReference type="Pfam" id="PF14309">
    <property type="entry name" value="DUF4378"/>
    <property type="match status" value="1"/>
</dbReference>
<evidence type="ECO:0000256" key="1">
    <source>
        <dbReference type="SAM" id="MobiDB-lite"/>
    </source>
</evidence>
<protein>
    <recommendedName>
        <fullName evidence="2">DUF4378 domain-containing protein</fullName>
    </recommendedName>
</protein>
<reference evidence="3 4" key="1">
    <citation type="journal article" date="2024" name="Plant Biotechnol. J.">
        <title>Dendrobium thyrsiflorum genome and its molecular insights into genes involved in important horticultural traits.</title>
        <authorList>
            <person name="Chen B."/>
            <person name="Wang J.Y."/>
            <person name="Zheng P.J."/>
            <person name="Li K.L."/>
            <person name="Liang Y.M."/>
            <person name="Chen X.F."/>
            <person name="Zhang C."/>
            <person name="Zhao X."/>
            <person name="He X."/>
            <person name="Zhang G.Q."/>
            <person name="Liu Z.J."/>
            <person name="Xu Q."/>
        </authorList>
    </citation>
    <scope>NUCLEOTIDE SEQUENCE [LARGE SCALE GENOMIC DNA]</scope>
    <source>
        <strain evidence="3">GZMU011</strain>
    </source>
</reference>
<accession>A0ABD0UZD4</accession>
<dbReference type="PANTHER" id="PTHR47071">
    <property type="entry name" value="PROTEIN TRM32"/>
    <property type="match status" value="1"/>
</dbReference>
<keyword evidence="4" id="KW-1185">Reference proteome</keyword>
<name>A0ABD0UZD4_DENTH</name>
<dbReference type="Proteomes" id="UP001552299">
    <property type="component" value="Unassembled WGS sequence"/>
</dbReference>
<dbReference type="AlphaFoldDB" id="A0ABD0UZD4"/>
<feature type="region of interest" description="Disordered" evidence="1">
    <location>
        <begin position="397"/>
        <end position="429"/>
    </location>
</feature>
<proteinExistence type="predicted"/>
<feature type="domain" description="DUF4378" evidence="2">
    <location>
        <begin position="738"/>
        <end position="880"/>
    </location>
</feature>
<evidence type="ECO:0000313" key="3">
    <source>
        <dbReference type="EMBL" id="KAL0918093.1"/>
    </source>
</evidence>
<dbReference type="EMBL" id="JANQDX010000009">
    <property type="protein sequence ID" value="KAL0918093.1"/>
    <property type="molecule type" value="Genomic_DNA"/>
</dbReference>
<dbReference type="PANTHER" id="PTHR47071:SF9">
    <property type="entry name" value="TRM32-LIKE PROTEIN (DUF3741)"/>
    <property type="match status" value="1"/>
</dbReference>
<dbReference type="InterPro" id="IPR044257">
    <property type="entry name" value="TRM32-like"/>
</dbReference>
<dbReference type="InterPro" id="IPR025486">
    <property type="entry name" value="DUF4378"/>
</dbReference>